<dbReference type="GO" id="GO:0005829">
    <property type="term" value="C:cytosol"/>
    <property type="evidence" value="ECO:0007669"/>
    <property type="project" value="TreeGrafter"/>
</dbReference>
<dbReference type="InterPro" id="IPR006073">
    <property type="entry name" value="GTP-bd"/>
</dbReference>
<evidence type="ECO:0000259" key="2">
    <source>
        <dbReference type="Pfam" id="PF01926"/>
    </source>
</evidence>
<proteinExistence type="predicted"/>
<dbReference type="InterPro" id="IPR027417">
    <property type="entry name" value="P-loop_NTPase"/>
</dbReference>
<keyword evidence="3" id="KW-0067">ATP-binding</keyword>
<dbReference type="PANTHER" id="PTHR42698">
    <property type="entry name" value="GTPASE ERA"/>
    <property type="match status" value="1"/>
</dbReference>
<dbReference type="Gene3D" id="3.40.50.300">
    <property type="entry name" value="P-loop containing nucleotide triphosphate hydrolases"/>
    <property type="match status" value="1"/>
</dbReference>
<protein>
    <submittedName>
        <fullName evidence="3">Energy-coupling factor transporter ATP-binding protein EcfA2</fullName>
    </submittedName>
</protein>
<evidence type="ECO:0000313" key="4">
    <source>
        <dbReference type="Proteomes" id="UP000523007"/>
    </source>
</evidence>
<dbReference type="GO" id="GO:0005525">
    <property type="term" value="F:GTP binding"/>
    <property type="evidence" value="ECO:0007669"/>
    <property type="project" value="InterPro"/>
</dbReference>
<feature type="compositionally biased region" description="Basic and acidic residues" evidence="1">
    <location>
        <begin position="32"/>
        <end position="68"/>
    </location>
</feature>
<dbReference type="PANTHER" id="PTHR42698:SF1">
    <property type="entry name" value="GTPASE ERA, MITOCHONDRIAL"/>
    <property type="match status" value="1"/>
</dbReference>
<feature type="domain" description="G" evidence="2">
    <location>
        <begin position="152"/>
        <end position="275"/>
    </location>
</feature>
<comment type="caution">
    <text evidence="3">The sequence shown here is derived from an EMBL/GenBank/DDBJ whole genome shotgun (WGS) entry which is preliminary data.</text>
</comment>
<dbReference type="GO" id="GO:0005524">
    <property type="term" value="F:ATP binding"/>
    <property type="evidence" value="ECO:0007669"/>
    <property type="project" value="UniProtKB-KW"/>
</dbReference>
<feature type="region of interest" description="Disordered" evidence="1">
    <location>
        <begin position="1"/>
        <end position="94"/>
    </location>
</feature>
<gene>
    <name evidence="3" type="ORF">F4561_004080</name>
</gene>
<accession>A0A7W7RJV4</accession>
<evidence type="ECO:0000313" key="3">
    <source>
        <dbReference type="EMBL" id="MBB4933260.1"/>
    </source>
</evidence>
<dbReference type="EMBL" id="JACHJT010000001">
    <property type="protein sequence ID" value="MBB4933260.1"/>
    <property type="molecule type" value="Genomic_DNA"/>
</dbReference>
<feature type="compositionally biased region" description="Low complexity" evidence="1">
    <location>
        <begin position="72"/>
        <end position="85"/>
    </location>
</feature>
<evidence type="ECO:0000256" key="1">
    <source>
        <dbReference type="SAM" id="MobiDB-lite"/>
    </source>
</evidence>
<dbReference type="GO" id="GO:0000028">
    <property type="term" value="P:ribosomal small subunit assembly"/>
    <property type="evidence" value="ECO:0007669"/>
    <property type="project" value="TreeGrafter"/>
</dbReference>
<sequence>MTSNNDKKGGTAMTRPPAVPEVTGPGETEPDGATRADRGAADTSRERVGQVSPERDEGRQAAGEHEQGRSNGAGDAAPDAAPPSGAKHRAQTSVDTRFERVLEALRAQIRSIEFSDGLPGATEGMTARNDVLSQLDDYVLPRVRRPDVPLLIAVAGSTGAGKSTLVNSLVGEQVTTTGVRRPTTNSPVLACNPADVGWFSEASFLPTLPRVRQQGLAMPGKDGMLVLAASECMPEGVALLDTPDVDSAVAAHHEFAAKFLDAADLWVFVTTSTRYADARVWEFLQVARDRDTSLGVVLSRVPRRGHAQLLDHFGAMLEANGLGNATRFAIPETDQISQERFTSNVADDIRTYLADVAGDLAQRDLVSRRTFIGVVDSFLTRVPELTKQVETQVEVGRKLSLAVESAYSAALQRAATSIGDGSLLGGNLLARWQEIATSGELVRTMRLRNRRKAEAAEQETAARVRALEQAIRDTLEALVVSTAERAAEDVAADWDTIPGADALTERAGGAQPSEGLGQRAREAVKEWQASVQEMISADGATKRSVARVVTIDKEAIALVLIIELLGYAATRAAAENRSAPPPQRLLKGLFGSEALRSIGKRARDDLYSRISAVLDEERARFDGTLAAAKLPGETDAVQLYQATYNLEIAR</sequence>
<name>A0A7W7RJV4_9ACTN</name>
<dbReference type="AlphaFoldDB" id="A0A7W7RJV4"/>
<dbReference type="InterPro" id="IPR005662">
    <property type="entry name" value="GTPase_Era-like"/>
</dbReference>
<keyword evidence="4" id="KW-1185">Reference proteome</keyword>
<reference evidence="3 4" key="1">
    <citation type="submission" date="2020-08" db="EMBL/GenBank/DDBJ databases">
        <title>Sequencing the genomes of 1000 actinobacteria strains.</title>
        <authorList>
            <person name="Klenk H.-P."/>
        </authorList>
    </citation>
    <scope>NUCLEOTIDE SEQUENCE [LARGE SCALE GENOMIC DNA]</scope>
    <source>
        <strain evidence="3 4">DSM 102030</strain>
    </source>
</reference>
<organism evidence="3 4">
    <name type="scientific">Lipingzhangella halophila</name>
    <dbReference type="NCBI Taxonomy" id="1783352"/>
    <lineage>
        <taxon>Bacteria</taxon>
        <taxon>Bacillati</taxon>
        <taxon>Actinomycetota</taxon>
        <taxon>Actinomycetes</taxon>
        <taxon>Streptosporangiales</taxon>
        <taxon>Nocardiopsidaceae</taxon>
        <taxon>Lipingzhangella</taxon>
    </lineage>
</organism>
<dbReference type="Proteomes" id="UP000523007">
    <property type="component" value="Unassembled WGS sequence"/>
</dbReference>
<dbReference type="GO" id="GO:0019843">
    <property type="term" value="F:rRNA binding"/>
    <property type="evidence" value="ECO:0007669"/>
    <property type="project" value="TreeGrafter"/>
</dbReference>
<keyword evidence="3" id="KW-0547">Nucleotide-binding</keyword>
<dbReference type="SUPFAM" id="SSF52540">
    <property type="entry name" value="P-loop containing nucleoside triphosphate hydrolases"/>
    <property type="match status" value="1"/>
</dbReference>
<dbReference type="GO" id="GO:0043024">
    <property type="term" value="F:ribosomal small subunit binding"/>
    <property type="evidence" value="ECO:0007669"/>
    <property type="project" value="TreeGrafter"/>
</dbReference>
<dbReference type="Pfam" id="PF01926">
    <property type="entry name" value="MMR_HSR1"/>
    <property type="match status" value="1"/>
</dbReference>